<feature type="transmembrane region" description="Helical" evidence="1">
    <location>
        <begin position="61"/>
        <end position="78"/>
    </location>
</feature>
<sequence>MQIGGSVASVDQNYTLDQNYTATFIADDRQERAIVLHMVLSFVGGMLLGALGAVLADGPDLLYAIYEPYAYVLFVVIVGRTAASLGWAALTSLLATLGPIIALLAASIFKSGGEFLSLGSNGATLNFTLFTLASFGLLSYFTKRDDLWGDFAGGTLAGVVAIDGLDKALPGGLEHVPGFWPESVLVVTALAAAMLFSLRRGKGRLRAALVALIIASSYFVFAVGL</sequence>
<name>D2AXS0_STRRD</name>
<dbReference type="AlphaFoldDB" id="D2AXS0"/>
<dbReference type="eggNOG" id="ENOG5031Y39">
    <property type="taxonomic scope" value="Bacteria"/>
</dbReference>
<evidence type="ECO:0000313" key="3">
    <source>
        <dbReference type="Proteomes" id="UP000002029"/>
    </source>
</evidence>
<dbReference type="STRING" id="479432.Sros_2106"/>
<feature type="transmembrane region" description="Helical" evidence="1">
    <location>
        <begin position="205"/>
        <end position="224"/>
    </location>
</feature>
<dbReference type="KEGG" id="sro:Sros_2106"/>
<accession>D2AXS0</accession>
<protein>
    <submittedName>
        <fullName evidence="2">Uncharacterized protein</fullName>
    </submittedName>
</protein>
<keyword evidence="1" id="KW-1133">Transmembrane helix</keyword>
<keyword evidence="1" id="KW-0812">Transmembrane</keyword>
<dbReference type="Proteomes" id="UP000002029">
    <property type="component" value="Chromosome"/>
</dbReference>
<proteinExistence type="predicted"/>
<organism evidence="2 3">
    <name type="scientific">Streptosporangium roseum (strain ATCC 12428 / DSM 43021 / JCM 3005 / KCTC 9067 / NCIMB 10171 / NRRL 2505 / NI 9100)</name>
    <dbReference type="NCBI Taxonomy" id="479432"/>
    <lineage>
        <taxon>Bacteria</taxon>
        <taxon>Bacillati</taxon>
        <taxon>Actinomycetota</taxon>
        <taxon>Actinomycetes</taxon>
        <taxon>Streptosporangiales</taxon>
        <taxon>Streptosporangiaceae</taxon>
        <taxon>Streptosporangium</taxon>
    </lineage>
</organism>
<feature type="transmembrane region" description="Helical" evidence="1">
    <location>
        <begin position="115"/>
        <end position="140"/>
    </location>
</feature>
<keyword evidence="1" id="KW-0472">Membrane</keyword>
<dbReference type="HOGENOM" id="CLU_1229334_0_0_11"/>
<gene>
    <name evidence="2" type="ordered locus">Sros_2106</name>
</gene>
<reference evidence="2 3" key="1">
    <citation type="journal article" date="2010" name="Stand. Genomic Sci.">
        <title>Complete genome sequence of Streptosporangium roseum type strain (NI 9100).</title>
        <authorList>
            <person name="Nolan M."/>
            <person name="Sikorski J."/>
            <person name="Jando M."/>
            <person name="Lucas S."/>
            <person name="Lapidus A."/>
            <person name="Glavina Del Rio T."/>
            <person name="Chen F."/>
            <person name="Tice H."/>
            <person name="Pitluck S."/>
            <person name="Cheng J.F."/>
            <person name="Chertkov O."/>
            <person name="Sims D."/>
            <person name="Meincke L."/>
            <person name="Brettin T."/>
            <person name="Han C."/>
            <person name="Detter J.C."/>
            <person name="Bruce D."/>
            <person name="Goodwin L."/>
            <person name="Land M."/>
            <person name="Hauser L."/>
            <person name="Chang Y.J."/>
            <person name="Jeffries C.D."/>
            <person name="Ivanova N."/>
            <person name="Mavromatis K."/>
            <person name="Mikhailova N."/>
            <person name="Chen A."/>
            <person name="Palaniappan K."/>
            <person name="Chain P."/>
            <person name="Rohde M."/>
            <person name="Goker M."/>
            <person name="Bristow J."/>
            <person name="Eisen J.A."/>
            <person name="Markowitz V."/>
            <person name="Hugenholtz P."/>
            <person name="Kyrpides N.C."/>
            <person name="Klenk H.P."/>
        </authorList>
    </citation>
    <scope>NUCLEOTIDE SEQUENCE [LARGE SCALE GENOMIC DNA]</scope>
    <source>
        <strain evidence="3">ATCC 12428 / DSM 43021 / JCM 3005 / NI 9100</strain>
    </source>
</reference>
<feature type="transmembrane region" description="Helical" evidence="1">
    <location>
        <begin position="34"/>
        <end position="55"/>
    </location>
</feature>
<feature type="transmembrane region" description="Helical" evidence="1">
    <location>
        <begin position="177"/>
        <end position="198"/>
    </location>
</feature>
<dbReference type="EMBL" id="CP001814">
    <property type="protein sequence ID" value="ACZ85091.1"/>
    <property type="molecule type" value="Genomic_DNA"/>
</dbReference>
<keyword evidence="3" id="KW-1185">Reference proteome</keyword>
<feature type="transmembrane region" description="Helical" evidence="1">
    <location>
        <begin position="85"/>
        <end position="109"/>
    </location>
</feature>
<evidence type="ECO:0000313" key="2">
    <source>
        <dbReference type="EMBL" id="ACZ85091.1"/>
    </source>
</evidence>
<feature type="transmembrane region" description="Helical" evidence="1">
    <location>
        <begin position="147"/>
        <end position="165"/>
    </location>
</feature>
<evidence type="ECO:0000256" key="1">
    <source>
        <dbReference type="SAM" id="Phobius"/>
    </source>
</evidence>